<evidence type="ECO:0000256" key="14">
    <source>
        <dbReference type="ARBA" id="ARBA00023125"/>
    </source>
</evidence>
<dbReference type="CDD" id="cd04862">
    <property type="entry name" value="PaeLigD_Pol_like"/>
    <property type="match status" value="1"/>
</dbReference>
<dbReference type="PROSITE" id="PS50160">
    <property type="entry name" value="DNA_LIGASE_A3"/>
    <property type="match status" value="1"/>
</dbReference>
<feature type="region of interest" description="Disordered" evidence="21">
    <location>
        <begin position="167"/>
        <end position="201"/>
    </location>
</feature>
<dbReference type="CDD" id="cd07971">
    <property type="entry name" value="OBF_DNA_ligase_LigD"/>
    <property type="match status" value="1"/>
</dbReference>
<comment type="catalytic activity">
    <reaction evidence="20">
        <text>ATP + (deoxyribonucleotide)n-3'-hydroxyl + 5'-phospho-(deoxyribonucleotide)m = (deoxyribonucleotide)n+m + AMP + diphosphate.</text>
        <dbReference type="EC" id="6.5.1.1"/>
    </reaction>
</comment>
<dbReference type="Gene3D" id="3.30.470.30">
    <property type="entry name" value="DNA ligase/mRNA capping enzyme"/>
    <property type="match status" value="1"/>
</dbReference>
<dbReference type="Pfam" id="PF21686">
    <property type="entry name" value="LigD_Prim-Pol"/>
    <property type="match status" value="1"/>
</dbReference>
<evidence type="ECO:0000256" key="2">
    <source>
        <dbReference type="ARBA" id="ARBA00012727"/>
    </source>
</evidence>
<evidence type="ECO:0000256" key="13">
    <source>
        <dbReference type="ARBA" id="ARBA00022932"/>
    </source>
</evidence>
<feature type="compositionally biased region" description="Low complexity" evidence="21">
    <location>
        <begin position="189"/>
        <end position="200"/>
    </location>
</feature>
<dbReference type="Gene3D" id="3.30.1490.70">
    <property type="match status" value="1"/>
</dbReference>
<keyword evidence="24" id="KW-1185">Reference proteome</keyword>
<keyword evidence="8" id="KW-0547">Nucleotide-binding</keyword>
<protein>
    <recommendedName>
        <fullName evidence="2">DNA ligase (ATP)</fullName>
        <ecNumber evidence="2">6.5.1.1</ecNumber>
    </recommendedName>
    <alternativeName>
        <fullName evidence="19">NHEJ DNA polymerase</fullName>
    </alternativeName>
</protein>
<comment type="cofactor">
    <cofactor evidence="1">
        <name>Mn(2+)</name>
        <dbReference type="ChEBI" id="CHEBI:29035"/>
    </cofactor>
</comment>
<dbReference type="RefSeq" id="WP_311366482.1">
    <property type="nucleotide sequence ID" value="NZ_JAVRIC010000034.1"/>
</dbReference>
<evidence type="ECO:0000259" key="22">
    <source>
        <dbReference type="PROSITE" id="PS50160"/>
    </source>
</evidence>
<organism evidence="23 24">
    <name type="scientific">Banduia mediterranea</name>
    <dbReference type="NCBI Taxonomy" id="3075609"/>
    <lineage>
        <taxon>Bacteria</taxon>
        <taxon>Pseudomonadati</taxon>
        <taxon>Pseudomonadota</taxon>
        <taxon>Gammaproteobacteria</taxon>
        <taxon>Nevskiales</taxon>
        <taxon>Algiphilaceae</taxon>
        <taxon>Banduia</taxon>
    </lineage>
</organism>
<dbReference type="Pfam" id="PF04679">
    <property type="entry name" value="DNA_ligase_A_C"/>
    <property type="match status" value="1"/>
</dbReference>
<keyword evidence="3 23" id="KW-0436">Ligase</keyword>
<dbReference type="Gene3D" id="3.90.920.10">
    <property type="entry name" value="DNA primase, PRIM domain"/>
    <property type="match status" value="1"/>
</dbReference>
<dbReference type="PANTHER" id="PTHR42705">
    <property type="entry name" value="BIFUNCTIONAL NON-HOMOLOGOUS END JOINING PROTEIN LIGD"/>
    <property type="match status" value="1"/>
</dbReference>
<dbReference type="Pfam" id="PF01068">
    <property type="entry name" value="DNA_ligase_A_M"/>
    <property type="match status" value="1"/>
</dbReference>
<keyword evidence="16" id="KW-0234">DNA repair</keyword>
<evidence type="ECO:0000256" key="17">
    <source>
        <dbReference type="ARBA" id="ARBA00023211"/>
    </source>
</evidence>
<evidence type="ECO:0000256" key="18">
    <source>
        <dbReference type="ARBA" id="ARBA00023268"/>
    </source>
</evidence>
<evidence type="ECO:0000256" key="15">
    <source>
        <dbReference type="ARBA" id="ARBA00023172"/>
    </source>
</evidence>
<evidence type="ECO:0000256" key="19">
    <source>
        <dbReference type="ARBA" id="ARBA00029943"/>
    </source>
</evidence>
<keyword evidence="7" id="KW-0479">Metal-binding</keyword>
<reference evidence="23 24" key="1">
    <citation type="submission" date="2023-09" db="EMBL/GenBank/DDBJ databases">
        <authorList>
            <person name="Rey-Velasco X."/>
        </authorList>
    </citation>
    <scope>NUCLEOTIDE SEQUENCE [LARGE SCALE GENOMIC DNA]</scope>
    <source>
        <strain evidence="23 24">W345</strain>
    </source>
</reference>
<keyword evidence="10" id="KW-0378">Hydrolase</keyword>
<keyword evidence="12" id="KW-0067">ATP-binding</keyword>
<keyword evidence="5" id="KW-0548">Nucleotidyltransferase</keyword>
<evidence type="ECO:0000256" key="6">
    <source>
        <dbReference type="ARBA" id="ARBA00022722"/>
    </source>
</evidence>
<feature type="compositionally biased region" description="Basic residues" evidence="21">
    <location>
        <begin position="20"/>
        <end position="29"/>
    </location>
</feature>
<dbReference type="InterPro" id="IPR014146">
    <property type="entry name" value="LigD_ligase_dom"/>
</dbReference>
<evidence type="ECO:0000256" key="12">
    <source>
        <dbReference type="ARBA" id="ARBA00022840"/>
    </source>
</evidence>
<dbReference type="Proteomes" id="UP001254608">
    <property type="component" value="Unassembled WGS sequence"/>
</dbReference>
<dbReference type="EMBL" id="JAVRIC010000034">
    <property type="protein sequence ID" value="MDT0499071.1"/>
    <property type="molecule type" value="Genomic_DNA"/>
</dbReference>
<keyword evidence="9" id="KW-0227">DNA damage</keyword>
<keyword evidence="14" id="KW-0238">DNA-binding</keyword>
<dbReference type="InterPro" id="IPR014143">
    <property type="entry name" value="NHEJ_ligase_prk"/>
</dbReference>
<evidence type="ECO:0000256" key="4">
    <source>
        <dbReference type="ARBA" id="ARBA00022679"/>
    </source>
</evidence>
<dbReference type="InterPro" id="IPR012340">
    <property type="entry name" value="NA-bd_OB-fold"/>
</dbReference>
<evidence type="ECO:0000256" key="20">
    <source>
        <dbReference type="ARBA" id="ARBA00034003"/>
    </source>
</evidence>
<dbReference type="SUPFAM" id="SSF56091">
    <property type="entry name" value="DNA ligase/mRNA capping enzyme, catalytic domain"/>
    <property type="match status" value="1"/>
</dbReference>
<comment type="caution">
    <text evidence="23">The sequence shown here is derived from an EMBL/GenBank/DDBJ whole genome shotgun (WGS) entry which is preliminary data.</text>
</comment>
<dbReference type="PANTHER" id="PTHR42705:SF2">
    <property type="entry name" value="BIFUNCTIONAL NON-HOMOLOGOUS END JOINING PROTEIN LIGD"/>
    <property type="match status" value="1"/>
</dbReference>
<dbReference type="CDD" id="cd07906">
    <property type="entry name" value="Adenylation_DNA_ligase_LigD_LigC"/>
    <property type="match status" value="1"/>
</dbReference>
<dbReference type="InterPro" id="IPR012309">
    <property type="entry name" value="DNA_ligase_ATP-dep_C"/>
</dbReference>
<keyword evidence="4" id="KW-0808">Transferase</keyword>
<evidence type="ECO:0000313" key="24">
    <source>
        <dbReference type="Proteomes" id="UP001254608"/>
    </source>
</evidence>
<feature type="compositionally biased region" description="Basic and acidic residues" evidence="21">
    <location>
        <begin position="1"/>
        <end position="19"/>
    </location>
</feature>
<evidence type="ECO:0000256" key="5">
    <source>
        <dbReference type="ARBA" id="ARBA00022695"/>
    </source>
</evidence>
<evidence type="ECO:0000256" key="10">
    <source>
        <dbReference type="ARBA" id="ARBA00022801"/>
    </source>
</evidence>
<dbReference type="SUPFAM" id="SSF50249">
    <property type="entry name" value="Nucleic acid-binding proteins"/>
    <property type="match status" value="1"/>
</dbReference>
<dbReference type="InterPro" id="IPR014145">
    <property type="entry name" value="LigD_pol_dom"/>
</dbReference>
<evidence type="ECO:0000256" key="21">
    <source>
        <dbReference type="SAM" id="MobiDB-lite"/>
    </source>
</evidence>
<dbReference type="InterPro" id="IPR052171">
    <property type="entry name" value="NHEJ_LigD"/>
</dbReference>
<dbReference type="NCBIfam" id="TIGR02776">
    <property type="entry name" value="NHEJ_ligase_prk"/>
    <property type="match status" value="1"/>
</dbReference>
<evidence type="ECO:0000256" key="7">
    <source>
        <dbReference type="ARBA" id="ARBA00022723"/>
    </source>
</evidence>
<dbReference type="NCBIfam" id="TIGR02779">
    <property type="entry name" value="NHEJ_ligase_lig"/>
    <property type="match status" value="1"/>
</dbReference>
<dbReference type="InterPro" id="IPR014144">
    <property type="entry name" value="LigD_PE_domain"/>
</dbReference>
<keyword evidence="11" id="KW-0269">Exonuclease</keyword>
<evidence type="ECO:0000313" key="23">
    <source>
        <dbReference type="EMBL" id="MDT0499071.1"/>
    </source>
</evidence>
<dbReference type="InterPro" id="IPR033651">
    <property type="entry name" value="PaeLigD_Pol-like"/>
</dbReference>
<sequence>MSIQTYREKRREGTPEPRAGHKSARRSGRPRFVVQLHHASSRHYDFRLEVDGVLKSWAIPKGPSLDPDTKRLAVQVEDHPLDYAGFEGEIPKGHYGAGQVEIFDEGDWTPEGDPQQQLDQGHISFELDGRMLHGGWDLMRTRMNGKQPQWLLIKRRDRYAGAREADDFTNAGGHLGSGKPEASTRTAKRQSASAKSAGKAKPFEAQLAKLVGTPPEGRQWLHEPKWDGYRLLTTIVDGEPRLWSRNGLDWTERLPDIVEALRKLDTEDAELDGELVVLRRGRSDFNALQTRLAGRSKASLSYQLFDLPRLNGEDLREQPLSERKRRLYKLLSRKTRGALAYSEHHAGDGDTVFATAEKFGLEGIVSKRADSPYRAGRGDDWRKIKRENSDEFAIVGYTEPKGSRHGFGALLLAEPDADGGWHYVGRVGTGFSDELLSSLSAKLKKLQRKTPPVSEASLAERETGKPVWVRPKLVAEVSYRDIAGLGLLRQAAFKTLREDKTVNELEPTVAKVADLKLTHPERVVFPDAGLSKADVADYYRKMAEPLLAEIAGRPLSVLRCPDGIEGEHFFQKHRGKGMGEHVHTVPIEEKNGSSDYLMVDSVEGIEELVQMNAIEFHPWGATAKKPDQCDRLVFDLDPANDLPFKRVIEAARMLRDRLKSLNLESFVRTTGGKGLHVVVPLSPAADWDAAKDFAHALASACAKAEPNRYVDVASKARRNQRIFIDYLRNSRGATSVASYSLRARPGAPVAVPLRWDELGRLDSAAKYDAQSAPSRFKRLKRDPWDGFDRCRQSLTAALKRLD</sequence>
<evidence type="ECO:0000256" key="8">
    <source>
        <dbReference type="ARBA" id="ARBA00022741"/>
    </source>
</evidence>
<keyword evidence="17" id="KW-0464">Manganese</keyword>
<feature type="domain" description="ATP-dependent DNA ligase family profile" evidence="22">
    <location>
        <begin position="293"/>
        <end position="393"/>
    </location>
</feature>
<keyword evidence="18" id="KW-0511">Multifunctional enzyme</keyword>
<gene>
    <name evidence="23" type="primary">ligD</name>
    <name evidence="23" type="ORF">RM530_17140</name>
</gene>
<evidence type="ECO:0000256" key="11">
    <source>
        <dbReference type="ARBA" id="ARBA00022839"/>
    </source>
</evidence>
<name>A0ABU2WMH1_9GAMM</name>
<dbReference type="NCBIfam" id="TIGR02777">
    <property type="entry name" value="LigD_PE_dom"/>
    <property type="match status" value="1"/>
</dbReference>
<dbReference type="Pfam" id="PF13298">
    <property type="entry name" value="LigD_N"/>
    <property type="match status" value="1"/>
</dbReference>
<dbReference type="EC" id="6.5.1.1" evidence="2"/>
<dbReference type="NCBIfam" id="TIGR02778">
    <property type="entry name" value="ligD_pol"/>
    <property type="match status" value="1"/>
</dbReference>
<keyword evidence="6" id="KW-0540">Nuclease</keyword>
<feature type="region of interest" description="Disordered" evidence="21">
    <location>
        <begin position="1"/>
        <end position="30"/>
    </location>
</feature>
<keyword evidence="15" id="KW-0233">DNA recombination</keyword>
<accession>A0ABU2WMH1</accession>
<evidence type="ECO:0000256" key="9">
    <source>
        <dbReference type="ARBA" id="ARBA00022763"/>
    </source>
</evidence>
<proteinExistence type="predicted"/>
<evidence type="ECO:0000256" key="16">
    <source>
        <dbReference type="ARBA" id="ARBA00023204"/>
    </source>
</evidence>
<keyword evidence="13" id="KW-0239">DNA-directed DNA polymerase</keyword>
<dbReference type="Gene3D" id="2.40.50.140">
    <property type="entry name" value="Nucleic acid-binding proteins"/>
    <property type="match status" value="1"/>
</dbReference>
<dbReference type="GO" id="GO:0003910">
    <property type="term" value="F:DNA ligase (ATP) activity"/>
    <property type="evidence" value="ECO:0007669"/>
    <property type="project" value="UniProtKB-EC"/>
</dbReference>
<dbReference type="InterPro" id="IPR012310">
    <property type="entry name" value="DNA_ligase_ATP-dep_cent"/>
</dbReference>
<evidence type="ECO:0000256" key="1">
    <source>
        <dbReference type="ARBA" id="ARBA00001936"/>
    </source>
</evidence>
<evidence type="ECO:0000256" key="3">
    <source>
        <dbReference type="ARBA" id="ARBA00022598"/>
    </source>
</evidence>